<organism evidence="2 3">
    <name type="scientific">Terriglobus roseus</name>
    <dbReference type="NCBI Taxonomy" id="392734"/>
    <lineage>
        <taxon>Bacteria</taxon>
        <taxon>Pseudomonadati</taxon>
        <taxon>Acidobacteriota</taxon>
        <taxon>Terriglobia</taxon>
        <taxon>Terriglobales</taxon>
        <taxon>Acidobacteriaceae</taxon>
        <taxon>Terriglobus</taxon>
    </lineage>
</organism>
<dbReference type="PANTHER" id="PTHR42831:SF1">
    <property type="entry name" value="FE-S PROTEIN MATURATION AUXILIARY FACTOR YITW"/>
    <property type="match status" value="1"/>
</dbReference>
<proteinExistence type="predicted"/>
<dbReference type="InterPro" id="IPR052339">
    <property type="entry name" value="Fe-S_Maturation_MIP18"/>
</dbReference>
<dbReference type="EMBL" id="LT629690">
    <property type="protein sequence ID" value="SDE67356.1"/>
    <property type="molecule type" value="Genomic_DNA"/>
</dbReference>
<evidence type="ECO:0000313" key="3">
    <source>
        <dbReference type="Proteomes" id="UP000182427"/>
    </source>
</evidence>
<dbReference type="Gene3D" id="3.30.300.130">
    <property type="entry name" value="Fe-S cluster assembly (FSCA)"/>
    <property type="match status" value="1"/>
</dbReference>
<accession>A0A1G7EV43</accession>
<reference evidence="2 3" key="1">
    <citation type="submission" date="2016-10" db="EMBL/GenBank/DDBJ databases">
        <authorList>
            <person name="de Groot N.N."/>
        </authorList>
    </citation>
    <scope>NUCLEOTIDE SEQUENCE [LARGE SCALE GENOMIC DNA]</scope>
    <source>
        <strain evidence="2 3">GAS232</strain>
    </source>
</reference>
<keyword evidence="3" id="KW-1185">Reference proteome</keyword>
<dbReference type="OrthoDB" id="9805360at2"/>
<dbReference type="InterPro" id="IPR002744">
    <property type="entry name" value="MIP18-like"/>
</dbReference>
<evidence type="ECO:0000313" key="2">
    <source>
        <dbReference type="EMBL" id="SDE67356.1"/>
    </source>
</evidence>
<evidence type="ECO:0000259" key="1">
    <source>
        <dbReference type="Pfam" id="PF01883"/>
    </source>
</evidence>
<dbReference type="InterPro" id="IPR034904">
    <property type="entry name" value="FSCA_dom_sf"/>
</dbReference>
<feature type="domain" description="MIP18 family-like" evidence="1">
    <location>
        <begin position="4"/>
        <end position="86"/>
    </location>
</feature>
<dbReference type="RefSeq" id="WP_083343432.1">
    <property type="nucleotide sequence ID" value="NZ_LT629690.1"/>
</dbReference>
<name>A0A1G7EV43_9BACT</name>
<protein>
    <submittedName>
        <fullName evidence="2">Metal-sulfur cluster biosynthetic enzyme</fullName>
    </submittedName>
</protein>
<sequence length="121" mass="13850">MLTEDDVREALRVCFDTELQVNIVDLGLVYGIQITRDEEAPGYEPRYFVHIDLTMRAPNDEREALMLGQIHNRLAGMREVSRSTVEVVWEPAWSAERMTPAARQQLGLDRPAKQGLVRITL</sequence>
<dbReference type="Pfam" id="PF01883">
    <property type="entry name" value="FeS_assembly_P"/>
    <property type="match status" value="1"/>
</dbReference>
<dbReference type="SUPFAM" id="SSF117916">
    <property type="entry name" value="Fe-S cluster assembly (FSCA) domain-like"/>
    <property type="match status" value="1"/>
</dbReference>
<dbReference type="Proteomes" id="UP000182427">
    <property type="component" value="Chromosome I"/>
</dbReference>
<gene>
    <name evidence="2" type="ORF">SAMN05444167_0102</name>
</gene>
<dbReference type="AlphaFoldDB" id="A0A1G7EV43"/>
<dbReference type="PANTHER" id="PTHR42831">
    <property type="entry name" value="FE-S PROTEIN MATURATION AUXILIARY FACTOR YITW"/>
    <property type="match status" value="1"/>
</dbReference>